<dbReference type="AlphaFoldDB" id="A0A0N5AXT4"/>
<name>A0A0N5AXT4_9BILA</name>
<evidence type="ECO:0000313" key="3">
    <source>
        <dbReference type="WBParaSite" id="SMUV_0000976601-mRNA-1"/>
    </source>
</evidence>
<reference evidence="3" key="1">
    <citation type="submission" date="2017-02" db="UniProtKB">
        <authorList>
            <consortium name="WormBaseParasite"/>
        </authorList>
    </citation>
    <scope>IDENTIFICATION</scope>
</reference>
<feature type="transmembrane region" description="Helical" evidence="1">
    <location>
        <begin position="12"/>
        <end position="30"/>
    </location>
</feature>
<sequence>MSVYSSCSCNNLHLGFYVFIGLVLMMLGGARNEDYSVIMSGLGFDVAADTVNFWFCDRRVDRAYGSGSS</sequence>
<keyword evidence="1" id="KW-0812">Transmembrane</keyword>
<keyword evidence="2" id="KW-1185">Reference proteome</keyword>
<evidence type="ECO:0000313" key="2">
    <source>
        <dbReference type="Proteomes" id="UP000046393"/>
    </source>
</evidence>
<organism evidence="2 3">
    <name type="scientific">Syphacia muris</name>
    <dbReference type="NCBI Taxonomy" id="451379"/>
    <lineage>
        <taxon>Eukaryota</taxon>
        <taxon>Metazoa</taxon>
        <taxon>Ecdysozoa</taxon>
        <taxon>Nematoda</taxon>
        <taxon>Chromadorea</taxon>
        <taxon>Rhabditida</taxon>
        <taxon>Spirurina</taxon>
        <taxon>Oxyuridomorpha</taxon>
        <taxon>Oxyuroidea</taxon>
        <taxon>Oxyuridae</taxon>
        <taxon>Syphacia</taxon>
    </lineage>
</organism>
<dbReference type="WBParaSite" id="SMUV_0000976601-mRNA-1">
    <property type="protein sequence ID" value="SMUV_0000976601-mRNA-1"/>
    <property type="gene ID" value="SMUV_0000976601"/>
</dbReference>
<keyword evidence="1" id="KW-0472">Membrane</keyword>
<dbReference type="Proteomes" id="UP000046393">
    <property type="component" value="Unplaced"/>
</dbReference>
<proteinExistence type="predicted"/>
<protein>
    <submittedName>
        <fullName evidence="3">Transmembrane protein</fullName>
    </submittedName>
</protein>
<evidence type="ECO:0000256" key="1">
    <source>
        <dbReference type="SAM" id="Phobius"/>
    </source>
</evidence>
<accession>A0A0N5AXT4</accession>
<keyword evidence="1" id="KW-1133">Transmembrane helix</keyword>